<dbReference type="STRING" id="1076256.A0A2H3BEJ6"/>
<evidence type="ECO:0008006" key="4">
    <source>
        <dbReference type="Google" id="ProtNLM"/>
    </source>
</evidence>
<dbReference type="EMBL" id="KZ293430">
    <property type="protein sequence ID" value="PBK69279.1"/>
    <property type="molecule type" value="Genomic_DNA"/>
</dbReference>
<dbReference type="SUPFAM" id="SSF56349">
    <property type="entry name" value="DNA breaking-rejoining enzymes"/>
    <property type="match status" value="1"/>
</dbReference>
<evidence type="ECO:0000313" key="3">
    <source>
        <dbReference type="Proteomes" id="UP000218334"/>
    </source>
</evidence>
<protein>
    <recommendedName>
        <fullName evidence="4">Tyr recombinase domain-containing protein</fullName>
    </recommendedName>
</protein>
<evidence type="ECO:0000256" key="1">
    <source>
        <dbReference type="ARBA" id="ARBA00023172"/>
    </source>
</evidence>
<keyword evidence="3" id="KW-1185">Reference proteome</keyword>
<reference evidence="3" key="1">
    <citation type="journal article" date="2017" name="Nat. Ecol. Evol.">
        <title>Genome expansion and lineage-specific genetic innovations in the forest pathogenic fungi Armillaria.</title>
        <authorList>
            <person name="Sipos G."/>
            <person name="Prasanna A.N."/>
            <person name="Walter M.C."/>
            <person name="O'Connor E."/>
            <person name="Balint B."/>
            <person name="Krizsan K."/>
            <person name="Kiss B."/>
            <person name="Hess J."/>
            <person name="Varga T."/>
            <person name="Slot J."/>
            <person name="Riley R."/>
            <person name="Boka B."/>
            <person name="Rigling D."/>
            <person name="Barry K."/>
            <person name="Lee J."/>
            <person name="Mihaltcheva S."/>
            <person name="LaButti K."/>
            <person name="Lipzen A."/>
            <person name="Waldron R."/>
            <person name="Moloney N.M."/>
            <person name="Sperisen C."/>
            <person name="Kredics L."/>
            <person name="Vagvoelgyi C."/>
            <person name="Patrignani A."/>
            <person name="Fitzpatrick D."/>
            <person name="Nagy I."/>
            <person name="Doyle S."/>
            <person name="Anderson J.B."/>
            <person name="Grigoriev I.V."/>
            <person name="Gueldener U."/>
            <person name="Muensterkoetter M."/>
            <person name="Nagy L.G."/>
        </authorList>
    </citation>
    <scope>NUCLEOTIDE SEQUENCE [LARGE SCALE GENOMIC DNA]</scope>
    <source>
        <strain evidence="3">28-4</strain>
    </source>
</reference>
<dbReference type="InterPro" id="IPR011010">
    <property type="entry name" value="DNA_brk_join_enz"/>
</dbReference>
<feature type="non-terminal residue" evidence="2">
    <location>
        <position position="246"/>
    </location>
</feature>
<accession>A0A2H3BEJ6</accession>
<feature type="non-terminal residue" evidence="2">
    <location>
        <position position="1"/>
    </location>
</feature>
<keyword evidence="1" id="KW-0233">DNA recombination</keyword>
<dbReference type="GO" id="GO:0015074">
    <property type="term" value="P:DNA integration"/>
    <property type="evidence" value="ECO:0007669"/>
    <property type="project" value="InterPro"/>
</dbReference>
<name>A0A2H3BEJ6_9AGAR</name>
<dbReference type="Gene3D" id="1.10.443.10">
    <property type="entry name" value="Intergrase catalytic core"/>
    <property type="match status" value="1"/>
</dbReference>
<gene>
    <name evidence="2" type="ORF">ARMSODRAFT_844066</name>
</gene>
<dbReference type="AlphaFoldDB" id="A0A2H3BEJ6"/>
<dbReference type="Proteomes" id="UP000218334">
    <property type="component" value="Unassembled WGS sequence"/>
</dbReference>
<organism evidence="2 3">
    <name type="scientific">Armillaria solidipes</name>
    <dbReference type="NCBI Taxonomy" id="1076256"/>
    <lineage>
        <taxon>Eukaryota</taxon>
        <taxon>Fungi</taxon>
        <taxon>Dikarya</taxon>
        <taxon>Basidiomycota</taxon>
        <taxon>Agaricomycotina</taxon>
        <taxon>Agaricomycetes</taxon>
        <taxon>Agaricomycetidae</taxon>
        <taxon>Agaricales</taxon>
        <taxon>Marasmiineae</taxon>
        <taxon>Physalacriaceae</taxon>
        <taxon>Armillaria</taxon>
    </lineage>
</organism>
<dbReference type="InterPro" id="IPR013762">
    <property type="entry name" value="Integrase-like_cat_sf"/>
</dbReference>
<evidence type="ECO:0000313" key="2">
    <source>
        <dbReference type="EMBL" id="PBK69279.1"/>
    </source>
</evidence>
<sequence length="246" mass="28006">LHHLPVLPTEDTLSYYVVYMCAHIKPDSVDSYLSGICNRLENFFPNIRTIRTSMLVSRTLKGCKRLRGSEVHRKLPLSRDDIRRAIATLRPSLDHDDKLFLTLLVTGFNGLLRLAELSMPDTKKLRNWRKITRRSTVEWVPLGYSFLLPAHKADVTFEGNRIIIPASDDASINPSPIFHNYLVSRDERFPVHPGLWVTSAGKTPTRSWFIRRLRRLFPSRRIAGQSMRAGGATALASDGVLPHLIQ</sequence>
<dbReference type="GO" id="GO:0006310">
    <property type="term" value="P:DNA recombination"/>
    <property type="evidence" value="ECO:0007669"/>
    <property type="project" value="UniProtKB-KW"/>
</dbReference>
<proteinExistence type="predicted"/>
<dbReference type="GO" id="GO:0003677">
    <property type="term" value="F:DNA binding"/>
    <property type="evidence" value="ECO:0007669"/>
    <property type="project" value="InterPro"/>
</dbReference>